<gene>
    <name evidence="1" type="ORF">CVT24_008297</name>
</gene>
<accession>A0A409W0M5</accession>
<dbReference type="AlphaFoldDB" id="A0A409W0M5"/>
<dbReference type="EMBL" id="NHTK01005887">
    <property type="protein sequence ID" value="PPQ72069.1"/>
    <property type="molecule type" value="Genomic_DNA"/>
</dbReference>
<sequence length="339" mass="39037">MWNKICNDQARRRAEHHFDHLCNVIWKKEIMNGAMVVKFEANQKSVIKVLEKKLQRFAMIPRGMFDTDSETKIAPILYEDLINRIEKTRQEKRFNLEELNRALKDRDLLLQSIHNSRLNEVHNLLKNYVDQVVAFEHSPDGCKVDPQQVLHRHLINQVSDAEAYVQVINDASLKYCIHERDYLDGMLQTAQDELIKASQSLRYFEVAPSFSFISFSDPVDPHPELTKMAQEGKMELRALRYNYDIHELAKGFTPSAAVTKRAMKDYADACSLFGADSWGMNADLDCCDSVSQMGLHVHKKPSFLNLVKLAFRSKADRFLATRQHDSSTSFLSSSINVVQ</sequence>
<organism evidence="1 2">
    <name type="scientific">Panaeolus cyanescens</name>
    <dbReference type="NCBI Taxonomy" id="181874"/>
    <lineage>
        <taxon>Eukaryota</taxon>
        <taxon>Fungi</taxon>
        <taxon>Dikarya</taxon>
        <taxon>Basidiomycota</taxon>
        <taxon>Agaricomycotina</taxon>
        <taxon>Agaricomycetes</taxon>
        <taxon>Agaricomycetidae</taxon>
        <taxon>Agaricales</taxon>
        <taxon>Agaricineae</taxon>
        <taxon>Galeropsidaceae</taxon>
        <taxon>Panaeolus</taxon>
    </lineage>
</organism>
<dbReference type="InParanoid" id="A0A409W0M5"/>
<comment type="caution">
    <text evidence="1">The sequence shown here is derived from an EMBL/GenBank/DDBJ whole genome shotgun (WGS) entry which is preliminary data.</text>
</comment>
<evidence type="ECO:0000313" key="2">
    <source>
        <dbReference type="Proteomes" id="UP000284842"/>
    </source>
</evidence>
<protein>
    <submittedName>
        <fullName evidence="1">Uncharacterized protein</fullName>
    </submittedName>
</protein>
<proteinExistence type="predicted"/>
<name>A0A409W0M5_9AGAR</name>
<reference evidence="1 2" key="1">
    <citation type="journal article" date="2018" name="Evol. Lett.">
        <title>Horizontal gene cluster transfer increased hallucinogenic mushroom diversity.</title>
        <authorList>
            <person name="Reynolds H.T."/>
            <person name="Vijayakumar V."/>
            <person name="Gluck-Thaler E."/>
            <person name="Korotkin H.B."/>
            <person name="Matheny P.B."/>
            <person name="Slot J.C."/>
        </authorList>
    </citation>
    <scope>NUCLEOTIDE SEQUENCE [LARGE SCALE GENOMIC DNA]</scope>
    <source>
        <strain evidence="1 2">2629</strain>
    </source>
</reference>
<dbReference type="Proteomes" id="UP000284842">
    <property type="component" value="Unassembled WGS sequence"/>
</dbReference>
<keyword evidence="2" id="KW-1185">Reference proteome</keyword>
<evidence type="ECO:0000313" key="1">
    <source>
        <dbReference type="EMBL" id="PPQ72069.1"/>
    </source>
</evidence>